<proteinExistence type="predicted"/>
<dbReference type="InterPro" id="IPR000073">
    <property type="entry name" value="AB_hydrolase_1"/>
</dbReference>
<gene>
    <name evidence="2" type="ORF">ACFSF0_10130</name>
</gene>
<dbReference type="PANTHER" id="PTHR43433:SF5">
    <property type="entry name" value="AB HYDROLASE-1 DOMAIN-CONTAINING PROTEIN"/>
    <property type="match status" value="1"/>
</dbReference>
<dbReference type="InterPro" id="IPR029058">
    <property type="entry name" value="AB_hydrolase_fold"/>
</dbReference>
<evidence type="ECO:0000313" key="3">
    <source>
        <dbReference type="Proteomes" id="UP001597304"/>
    </source>
</evidence>
<dbReference type="InterPro" id="IPR050471">
    <property type="entry name" value="AB_hydrolase"/>
</dbReference>
<dbReference type="GO" id="GO:0016787">
    <property type="term" value="F:hydrolase activity"/>
    <property type="evidence" value="ECO:0007669"/>
    <property type="project" value="UniProtKB-KW"/>
</dbReference>
<accession>A0ABW4KUU8</accession>
<feature type="domain" description="AB hydrolase-1" evidence="1">
    <location>
        <begin position="21"/>
        <end position="273"/>
    </location>
</feature>
<keyword evidence="3" id="KW-1185">Reference proteome</keyword>
<sequence>MKIEVSGLQFEVEDTGGSGTPVLLLMGLGGQLTHWPAAWVQALVDAGYRVIRMDNRDAGLSTHMRASGTPVIPWIALRARLGLRPRVPYRLADMADDALGVLDALGVQRAHVVGMSMGAMIAQRVALAAPDRVISLSSLMGSSGGRGLLKPRPEVMRVSMGRVRSGGDAALVAYYIRFLKTISSHTLAPTEAQLMDVFRATAARHRPQTAATLRQLAAIVADTGRAAKLARIQAPTLVVHGAEDPLVPLAGGKDTARRIPGARLEVIPDMAHDLAPAPHPEILRRVLAVQLPFLQSVDAARS</sequence>
<dbReference type="RefSeq" id="WP_147911527.1">
    <property type="nucleotide sequence ID" value="NZ_JBHUEJ010000019.1"/>
</dbReference>
<name>A0ABW4KUU8_9BURK</name>
<evidence type="ECO:0000259" key="1">
    <source>
        <dbReference type="Pfam" id="PF00561"/>
    </source>
</evidence>
<evidence type="ECO:0000313" key="2">
    <source>
        <dbReference type="EMBL" id="MFD1710964.1"/>
    </source>
</evidence>
<dbReference type="EMBL" id="JBHUEJ010000019">
    <property type="protein sequence ID" value="MFD1710964.1"/>
    <property type="molecule type" value="Genomic_DNA"/>
</dbReference>
<comment type="caution">
    <text evidence="2">The sequence shown here is derived from an EMBL/GenBank/DDBJ whole genome shotgun (WGS) entry which is preliminary data.</text>
</comment>
<dbReference type="Pfam" id="PF00561">
    <property type="entry name" value="Abhydrolase_1"/>
    <property type="match status" value="1"/>
</dbReference>
<reference evidence="3" key="1">
    <citation type="journal article" date="2019" name="Int. J. Syst. Evol. Microbiol.">
        <title>The Global Catalogue of Microorganisms (GCM) 10K type strain sequencing project: providing services to taxonomists for standard genome sequencing and annotation.</title>
        <authorList>
            <consortium name="The Broad Institute Genomics Platform"/>
            <consortium name="The Broad Institute Genome Sequencing Center for Infectious Disease"/>
            <person name="Wu L."/>
            <person name="Ma J."/>
        </authorList>
    </citation>
    <scope>NUCLEOTIDE SEQUENCE [LARGE SCALE GENOMIC DNA]</scope>
    <source>
        <strain evidence="3">LMG 29247</strain>
    </source>
</reference>
<dbReference type="Proteomes" id="UP001597304">
    <property type="component" value="Unassembled WGS sequence"/>
</dbReference>
<protein>
    <submittedName>
        <fullName evidence="2">Alpha/beta fold hydrolase</fullName>
    </submittedName>
</protein>
<keyword evidence="2" id="KW-0378">Hydrolase</keyword>
<dbReference type="Gene3D" id="3.40.50.1820">
    <property type="entry name" value="alpha/beta hydrolase"/>
    <property type="match status" value="1"/>
</dbReference>
<dbReference type="PANTHER" id="PTHR43433">
    <property type="entry name" value="HYDROLASE, ALPHA/BETA FOLD FAMILY PROTEIN"/>
    <property type="match status" value="1"/>
</dbReference>
<dbReference type="SUPFAM" id="SSF53474">
    <property type="entry name" value="alpha/beta-Hydrolases"/>
    <property type="match status" value="1"/>
</dbReference>
<organism evidence="2 3">
    <name type="scientific">Ottowia flava</name>
    <dbReference type="NCBI Taxonomy" id="2675430"/>
    <lineage>
        <taxon>Bacteria</taxon>
        <taxon>Pseudomonadati</taxon>
        <taxon>Pseudomonadota</taxon>
        <taxon>Betaproteobacteria</taxon>
        <taxon>Burkholderiales</taxon>
        <taxon>Comamonadaceae</taxon>
        <taxon>Ottowia</taxon>
    </lineage>
</organism>